<evidence type="ECO:0000256" key="3">
    <source>
        <dbReference type="ARBA" id="ARBA00037942"/>
    </source>
</evidence>
<dbReference type="InterPro" id="IPR000073">
    <property type="entry name" value="AB_hydrolase_1"/>
</dbReference>
<evidence type="ECO:0000313" key="5">
    <source>
        <dbReference type="EMBL" id="KAG8185901.1"/>
    </source>
</evidence>
<dbReference type="PANTHER" id="PTHR46197:SF3">
    <property type="entry name" value="AB HYDROLASE-1 DOMAIN-CONTAINING PROTEIN"/>
    <property type="match status" value="1"/>
</dbReference>
<evidence type="ECO:0000259" key="4">
    <source>
        <dbReference type="Pfam" id="PF12697"/>
    </source>
</evidence>
<dbReference type="GO" id="GO:0005737">
    <property type="term" value="C:cytoplasm"/>
    <property type="evidence" value="ECO:0007669"/>
    <property type="project" value="UniProtKB-SubCell"/>
</dbReference>
<dbReference type="SUPFAM" id="SSF53474">
    <property type="entry name" value="alpha/beta-Hydrolases"/>
    <property type="match status" value="1"/>
</dbReference>
<keyword evidence="6" id="KW-1185">Reference proteome</keyword>
<reference evidence="5 6" key="1">
    <citation type="journal article" date="2022" name="Nat. Ecol. Evol.">
        <title>A masculinizing supergene underlies an exaggerated male reproductive morph in a spider.</title>
        <authorList>
            <person name="Hendrickx F."/>
            <person name="De Corte Z."/>
            <person name="Sonet G."/>
            <person name="Van Belleghem S.M."/>
            <person name="Kostlbacher S."/>
            <person name="Vangestel C."/>
        </authorList>
    </citation>
    <scope>NUCLEOTIDE SEQUENCE [LARGE SCALE GENOMIC DNA]</scope>
    <source>
        <strain evidence="5">W744_W776</strain>
    </source>
</reference>
<dbReference type="Proteomes" id="UP000827092">
    <property type="component" value="Unassembled WGS sequence"/>
</dbReference>
<protein>
    <recommendedName>
        <fullName evidence="4">AB hydrolase-1 domain-containing protein</fullName>
    </recommendedName>
</protein>
<feature type="domain" description="AB hydrolase-1" evidence="4">
    <location>
        <begin position="117"/>
        <end position="195"/>
    </location>
</feature>
<comment type="similarity">
    <text evidence="3">Belongs to the AB hydrolase superfamily. ABHD14 family.</text>
</comment>
<dbReference type="PANTHER" id="PTHR46197">
    <property type="entry name" value="PROTEIN ABHD14B-LIKE"/>
    <property type="match status" value="1"/>
</dbReference>
<dbReference type="AlphaFoldDB" id="A0AAV6UNS5"/>
<evidence type="ECO:0000256" key="1">
    <source>
        <dbReference type="ARBA" id="ARBA00004496"/>
    </source>
</evidence>
<name>A0AAV6UNS5_9ARAC</name>
<comment type="caution">
    <text evidence="5">The sequence shown here is derived from an EMBL/GenBank/DDBJ whole genome shotgun (WGS) entry which is preliminary data.</text>
</comment>
<sequence length="317" mass="35452">MMTFAKKLVTISSLVIAIWLVIGVLIYRSSTFDIFSNQAKLHAEAQFEDVEIDACRTEGRKLSSTFWRKVNLHKKDIPESLNGLVAQEEVISNFTVVQGAKIHYLYAKPKTKKNLSILLLHGQSFTAETWKKLNTIQYLAAFGHYAVAVDLPGYGHSPVAQHLNRTEFMSSLIHTLDLENVVIISPSMSGSYSIDFLLTHHKSISGFVPVSPVNTYVLDKSLCEGGVNYTELDKDCRKVLPYIKRTIPVLSCIKVPTLVVFGEHDKGKNSAKLCFLPNSQGAEIPGGKHTAYLSNPKQWHRLLYNFLDVLSDTHSCL</sequence>
<keyword evidence="2" id="KW-0963">Cytoplasm</keyword>
<dbReference type="EMBL" id="JAFNEN010000321">
    <property type="protein sequence ID" value="KAG8185901.1"/>
    <property type="molecule type" value="Genomic_DNA"/>
</dbReference>
<proteinExistence type="inferred from homology"/>
<gene>
    <name evidence="5" type="ORF">JTE90_028901</name>
</gene>
<evidence type="ECO:0000313" key="6">
    <source>
        <dbReference type="Proteomes" id="UP000827092"/>
    </source>
</evidence>
<accession>A0AAV6UNS5</accession>
<dbReference type="Gene3D" id="3.40.50.1820">
    <property type="entry name" value="alpha/beta hydrolase"/>
    <property type="match status" value="1"/>
</dbReference>
<dbReference type="InterPro" id="IPR029058">
    <property type="entry name" value="AB_hydrolase_fold"/>
</dbReference>
<organism evidence="5 6">
    <name type="scientific">Oedothorax gibbosus</name>
    <dbReference type="NCBI Taxonomy" id="931172"/>
    <lineage>
        <taxon>Eukaryota</taxon>
        <taxon>Metazoa</taxon>
        <taxon>Ecdysozoa</taxon>
        <taxon>Arthropoda</taxon>
        <taxon>Chelicerata</taxon>
        <taxon>Arachnida</taxon>
        <taxon>Araneae</taxon>
        <taxon>Araneomorphae</taxon>
        <taxon>Entelegynae</taxon>
        <taxon>Araneoidea</taxon>
        <taxon>Linyphiidae</taxon>
        <taxon>Erigoninae</taxon>
        <taxon>Oedothorax</taxon>
    </lineage>
</organism>
<evidence type="ECO:0000256" key="2">
    <source>
        <dbReference type="ARBA" id="ARBA00022490"/>
    </source>
</evidence>
<comment type="subcellular location">
    <subcellularLocation>
        <location evidence="1">Cytoplasm</location>
    </subcellularLocation>
</comment>
<dbReference type="Pfam" id="PF12697">
    <property type="entry name" value="Abhydrolase_6"/>
    <property type="match status" value="1"/>
</dbReference>